<accession>A0A164SCA8</accession>
<dbReference type="InterPro" id="IPR000254">
    <property type="entry name" value="CBD"/>
</dbReference>
<evidence type="ECO:0000313" key="4">
    <source>
        <dbReference type="Proteomes" id="UP000076722"/>
    </source>
</evidence>
<dbReference type="AlphaFoldDB" id="A0A164SCA8"/>
<proteinExistence type="predicted"/>
<keyword evidence="1" id="KW-0732">Signal</keyword>
<dbReference type="SUPFAM" id="SSF57180">
    <property type="entry name" value="Cellulose-binding domain"/>
    <property type="match status" value="1"/>
</dbReference>
<dbReference type="GO" id="GO:0005975">
    <property type="term" value="P:carbohydrate metabolic process"/>
    <property type="evidence" value="ECO:0007669"/>
    <property type="project" value="InterPro"/>
</dbReference>
<gene>
    <name evidence="3" type="ORF">SISNIDRAFT_168092</name>
</gene>
<dbReference type="SMART" id="SM00236">
    <property type="entry name" value="fCBD"/>
    <property type="match status" value="1"/>
</dbReference>
<evidence type="ECO:0000313" key="3">
    <source>
        <dbReference type="EMBL" id="KZS91338.1"/>
    </source>
</evidence>
<organism evidence="3 4">
    <name type="scientific">Sistotremastrum niveocremeum HHB9708</name>
    <dbReference type="NCBI Taxonomy" id="1314777"/>
    <lineage>
        <taxon>Eukaryota</taxon>
        <taxon>Fungi</taxon>
        <taxon>Dikarya</taxon>
        <taxon>Basidiomycota</taxon>
        <taxon>Agaricomycotina</taxon>
        <taxon>Agaricomycetes</taxon>
        <taxon>Sistotremastrales</taxon>
        <taxon>Sistotremastraceae</taxon>
        <taxon>Sertulicium</taxon>
        <taxon>Sertulicium niveocremeum</taxon>
    </lineage>
</organism>
<dbReference type="Proteomes" id="UP000076722">
    <property type="component" value="Unassembled WGS sequence"/>
</dbReference>
<name>A0A164SCA8_9AGAM</name>
<dbReference type="InterPro" id="IPR035971">
    <property type="entry name" value="CBD_sf"/>
</dbReference>
<dbReference type="EMBL" id="KV419416">
    <property type="protein sequence ID" value="KZS91338.1"/>
    <property type="molecule type" value="Genomic_DNA"/>
</dbReference>
<keyword evidence="4" id="KW-1185">Reference proteome</keyword>
<feature type="domain" description="CBM1" evidence="2">
    <location>
        <begin position="3"/>
        <end position="31"/>
    </location>
</feature>
<dbReference type="Pfam" id="PF00734">
    <property type="entry name" value="CBM_1"/>
    <property type="match status" value="1"/>
</dbReference>
<evidence type="ECO:0000259" key="2">
    <source>
        <dbReference type="SMART" id="SM00236"/>
    </source>
</evidence>
<evidence type="ECO:0000256" key="1">
    <source>
        <dbReference type="ARBA" id="ARBA00022729"/>
    </source>
</evidence>
<sequence>MPGGKGYQGPTICAPTYTCHEVAPTYYSQVRVAVRSIYITLTQRSVVSLVGSLQVLDEWTNGIQHL</sequence>
<protein>
    <recommendedName>
        <fullName evidence="2">CBM1 domain-containing protein</fullName>
    </recommendedName>
</protein>
<dbReference type="GO" id="GO:0005576">
    <property type="term" value="C:extracellular region"/>
    <property type="evidence" value="ECO:0007669"/>
    <property type="project" value="InterPro"/>
</dbReference>
<reference evidence="3 4" key="1">
    <citation type="journal article" date="2016" name="Mol. Biol. Evol.">
        <title>Comparative Genomics of Early-Diverging Mushroom-Forming Fungi Provides Insights into the Origins of Lignocellulose Decay Capabilities.</title>
        <authorList>
            <person name="Nagy L.G."/>
            <person name="Riley R."/>
            <person name="Tritt A."/>
            <person name="Adam C."/>
            <person name="Daum C."/>
            <person name="Floudas D."/>
            <person name="Sun H."/>
            <person name="Yadav J.S."/>
            <person name="Pangilinan J."/>
            <person name="Larsson K.H."/>
            <person name="Matsuura K."/>
            <person name="Barry K."/>
            <person name="Labutti K."/>
            <person name="Kuo R."/>
            <person name="Ohm R.A."/>
            <person name="Bhattacharya S.S."/>
            <person name="Shirouzu T."/>
            <person name="Yoshinaga Y."/>
            <person name="Martin F.M."/>
            <person name="Grigoriev I.V."/>
            <person name="Hibbett D.S."/>
        </authorList>
    </citation>
    <scope>NUCLEOTIDE SEQUENCE [LARGE SCALE GENOMIC DNA]</scope>
    <source>
        <strain evidence="3 4">HHB9708</strain>
    </source>
</reference>
<dbReference type="GO" id="GO:0030248">
    <property type="term" value="F:cellulose binding"/>
    <property type="evidence" value="ECO:0007669"/>
    <property type="project" value="InterPro"/>
</dbReference>